<dbReference type="AlphaFoldDB" id="A0A1B0BYA4"/>
<keyword evidence="3" id="KW-1185">Reference proteome</keyword>
<dbReference type="Proteomes" id="UP000092460">
    <property type="component" value="Unassembled WGS sequence"/>
</dbReference>
<name>A0A1B0BYA4_9MUSC</name>
<dbReference type="VEuPathDB" id="VectorBase:GPPI044105"/>
<sequence>MDEEMASASPKKQTLTLNTANAGYSDMPKRLRHVVRIRLTDVDLSELNYDPNNQNRFAIFTGLETSPEAAIRAQNTETEDEAIEQISLHHIREIIHSGILET</sequence>
<reference evidence="3" key="1">
    <citation type="submission" date="2015-01" db="EMBL/GenBank/DDBJ databases">
        <authorList>
            <person name="Aksoy S."/>
            <person name="Warren W."/>
            <person name="Wilson R.K."/>
        </authorList>
    </citation>
    <scope>NUCLEOTIDE SEQUENCE [LARGE SCALE GENOMIC DNA]</scope>
    <source>
        <strain evidence="3">IAEA</strain>
    </source>
</reference>
<evidence type="ECO:0000256" key="1">
    <source>
        <dbReference type="SAM" id="MobiDB-lite"/>
    </source>
</evidence>
<dbReference type="EMBL" id="JXJN01022555">
    <property type="status" value="NOT_ANNOTATED_CDS"/>
    <property type="molecule type" value="Genomic_DNA"/>
</dbReference>
<dbReference type="EnsemblMetazoa" id="GPPI044105-RA">
    <property type="protein sequence ID" value="GPPI044105-PA"/>
    <property type="gene ID" value="GPPI044105"/>
</dbReference>
<proteinExistence type="predicted"/>
<protein>
    <submittedName>
        <fullName evidence="2">Uncharacterized protein</fullName>
    </submittedName>
</protein>
<feature type="compositionally biased region" description="Polar residues" evidence="1">
    <location>
        <begin position="10"/>
        <end position="22"/>
    </location>
</feature>
<evidence type="ECO:0000313" key="3">
    <source>
        <dbReference type="Proteomes" id="UP000092460"/>
    </source>
</evidence>
<organism evidence="2 3">
    <name type="scientific">Glossina palpalis gambiensis</name>
    <dbReference type="NCBI Taxonomy" id="67801"/>
    <lineage>
        <taxon>Eukaryota</taxon>
        <taxon>Metazoa</taxon>
        <taxon>Ecdysozoa</taxon>
        <taxon>Arthropoda</taxon>
        <taxon>Hexapoda</taxon>
        <taxon>Insecta</taxon>
        <taxon>Pterygota</taxon>
        <taxon>Neoptera</taxon>
        <taxon>Endopterygota</taxon>
        <taxon>Diptera</taxon>
        <taxon>Brachycera</taxon>
        <taxon>Muscomorpha</taxon>
        <taxon>Hippoboscoidea</taxon>
        <taxon>Glossinidae</taxon>
        <taxon>Glossina</taxon>
    </lineage>
</organism>
<evidence type="ECO:0000313" key="2">
    <source>
        <dbReference type="EnsemblMetazoa" id="GPPI044105-PA"/>
    </source>
</evidence>
<feature type="region of interest" description="Disordered" evidence="1">
    <location>
        <begin position="1"/>
        <end position="23"/>
    </location>
</feature>
<accession>A0A1B0BYA4</accession>
<reference evidence="2" key="2">
    <citation type="submission" date="2020-05" db="UniProtKB">
        <authorList>
            <consortium name="EnsemblMetazoa"/>
        </authorList>
    </citation>
    <scope>IDENTIFICATION</scope>
    <source>
        <strain evidence="2">IAEA</strain>
    </source>
</reference>